<name>A0A7X0ZET5_9LIST</name>
<dbReference type="InterPro" id="IPR001387">
    <property type="entry name" value="Cro/C1-type_HTH"/>
</dbReference>
<comment type="caution">
    <text evidence="2">The sequence shown here is derived from an EMBL/GenBank/DDBJ whole genome shotgun (WGS) entry which is preliminary data.</text>
</comment>
<organism evidence="2 3">
    <name type="scientific">Listeria cossartiae subsp. cayugensis</name>
    <dbReference type="NCBI Taxonomy" id="2713505"/>
    <lineage>
        <taxon>Bacteria</taxon>
        <taxon>Bacillati</taxon>
        <taxon>Bacillota</taxon>
        <taxon>Bacilli</taxon>
        <taxon>Bacillales</taxon>
        <taxon>Listeriaceae</taxon>
        <taxon>Listeria</taxon>
        <taxon>Listeria cossartiae</taxon>
    </lineage>
</organism>
<dbReference type="SUPFAM" id="SSF47413">
    <property type="entry name" value="lambda repressor-like DNA-binding domains"/>
    <property type="match status" value="1"/>
</dbReference>
<evidence type="ECO:0000313" key="2">
    <source>
        <dbReference type="EMBL" id="MBC2251139.1"/>
    </source>
</evidence>
<dbReference type="SUPFAM" id="SSF48452">
    <property type="entry name" value="TPR-like"/>
    <property type="match status" value="1"/>
</dbReference>
<protein>
    <submittedName>
        <fullName evidence="2">Helix-turn-helix transcriptional regulator</fullName>
    </submittedName>
</protein>
<dbReference type="RefSeq" id="WP_185605329.1">
    <property type="nucleotide sequence ID" value="NZ_JAARZC010000007.1"/>
</dbReference>
<dbReference type="PANTHER" id="PTHR37038:SF13">
    <property type="entry name" value="HTH CRO_C1-TYPE DOMAIN-CONTAINING PROTEIN"/>
    <property type="match status" value="1"/>
</dbReference>
<gene>
    <name evidence="2" type="ORF">HCB49_14180</name>
</gene>
<proteinExistence type="predicted"/>
<dbReference type="SMART" id="SM00530">
    <property type="entry name" value="HTH_XRE"/>
    <property type="match status" value="1"/>
</dbReference>
<evidence type="ECO:0000259" key="1">
    <source>
        <dbReference type="PROSITE" id="PS50943"/>
    </source>
</evidence>
<dbReference type="Gene3D" id="1.25.40.10">
    <property type="entry name" value="Tetratricopeptide repeat domain"/>
    <property type="match status" value="1"/>
</dbReference>
<dbReference type="InterPro" id="IPR053163">
    <property type="entry name" value="HTH-type_regulator_Rgg"/>
</dbReference>
<dbReference type="EMBL" id="JAARZC010000007">
    <property type="protein sequence ID" value="MBC2251139.1"/>
    <property type="molecule type" value="Genomic_DNA"/>
</dbReference>
<feature type="domain" description="HTH cro/C1-type" evidence="1">
    <location>
        <begin position="18"/>
        <end position="70"/>
    </location>
</feature>
<sequence>MSQRFHNLTTYPDVGQTIKLIRKNKNMSQRDVADDIPLSTYRKIENDVSVPTLVNFFSILSNLEISLIEFMFIHNKNRYITKESLLYTFKNLSHTLNKSKLKAFIKDCKEYLRYQTDKDIKNMLVAMEALQILDYENDREKAAEMCQKINSELKAKEHWFYWDALVAQTIMLYLDNDSAYILASKIREAFDYYDDLYPAKASKVRVLLNLAYCLKLNNDILSAEPHVDQALKESKKLAEKYLYYDALYKKAEILLAKHQRVEANRLAQESFDGLAFLNKREFLADNKADWELMLKKYAK</sequence>
<evidence type="ECO:0000313" key="3">
    <source>
        <dbReference type="Proteomes" id="UP000559864"/>
    </source>
</evidence>
<dbReference type="Proteomes" id="UP000559864">
    <property type="component" value="Unassembled WGS sequence"/>
</dbReference>
<accession>A0A7X0ZET5</accession>
<dbReference type="GO" id="GO:0003677">
    <property type="term" value="F:DNA binding"/>
    <property type="evidence" value="ECO:0007669"/>
    <property type="project" value="InterPro"/>
</dbReference>
<dbReference type="CDD" id="cd00093">
    <property type="entry name" value="HTH_XRE"/>
    <property type="match status" value="1"/>
</dbReference>
<dbReference type="InterPro" id="IPR010982">
    <property type="entry name" value="Lambda_DNA-bd_dom_sf"/>
</dbReference>
<dbReference type="PROSITE" id="PS50943">
    <property type="entry name" value="HTH_CROC1"/>
    <property type="match status" value="1"/>
</dbReference>
<dbReference type="InterPro" id="IPR011990">
    <property type="entry name" value="TPR-like_helical_dom_sf"/>
</dbReference>
<dbReference type="PANTHER" id="PTHR37038">
    <property type="entry name" value="TRANSCRIPTIONAL REGULATOR-RELATED"/>
    <property type="match status" value="1"/>
</dbReference>
<dbReference type="Pfam" id="PF12844">
    <property type="entry name" value="HTH_19"/>
    <property type="match status" value="1"/>
</dbReference>
<reference evidence="2 3" key="1">
    <citation type="submission" date="2020-03" db="EMBL/GenBank/DDBJ databases">
        <title>Soil Listeria distribution.</title>
        <authorList>
            <person name="Liao J."/>
            <person name="Wiedmann M."/>
        </authorList>
    </citation>
    <scope>NUCLEOTIDE SEQUENCE [LARGE SCALE GENOMIC DNA]</scope>
    <source>
        <strain evidence="2 3">FSL L7-0123</strain>
    </source>
</reference>
<dbReference type="AlphaFoldDB" id="A0A7X0ZET5"/>